<protein>
    <recommendedName>
        <fullName evidence="2">Cathepsin propeptide inhibitor domain-containing protein</fullName>
    </recommendedName>
</protein>
<dbReference type="EMBL" id="JBJKFK010004664">
    <property type="protein sequence ID" value="KAL3308813.1"/>
    <property type="molecule type" value="Genomic_DNA"/>
</dbReference>
<keyword evidence="4" id="KW-1185">Reference proteome</keyword>
<dbReference type="AlphaFoldDB" id="A0ABD2PMR1"/>
<dbReference type="InterPro" id="IPR013201">
    <property type="entry name" value="Prot_inhib_I29"/>
</dbReference>
<feature type="domain" description="Cathepsin propeptide inhibitor" evidence="2">
    <location>
        <begin position="59"/>
        <end position="98"/>
    </location>
</feature>
<keyword evidence="1" id="KW-0812">Transmembrane</keyword>
<dbReference type="Pfam" id="PF08246">
    <property type="entry name" value="Inhibitor_I29"/>
    <property type="match status" value="1"/>
</dbReference>
<keyword evidence="1" id="KW-1133">Transmembrane helix</keyword>
<evidence type="ECO:0000313" key="4">
    <source>
        <dbReference type="Proteomes" id="UP001626550"/>
    </source>
</evidence>
<comment type="caution">
    <text evidence="3">The sequence shown here is derived from an EMBL/GenBank/DDBJ whole genome shotgun (WGS) entry which is preliminary data.</text>
</comment>
<evidence type="ECO:0000256" key="1">
    <source>
        <dbReference type="SAM" id="Phobius"/>
    </source>
</evidence>
<dbReference type="Gene3D" id="1.10.287.2250">
    <property type="match status" value="1"/>
</dbReference>
<organism evidence="3 4">
    <name type="scientific">Cichlidogyrus casuarinus</name>
    <dbReference type="NCBI Taxonomy" id="1844966"/>
    <lineage>
        <taxon>Eukaryota</taxon>
        <taxon>Metazoa</taxon>
        <taxon>Spiralia</taxon>
        <taxon>Lophotrochozoa</taxon>
        <taxon>Platyhelminthes</taxon>
        <taxon>Monogenea</taxon>
        <taxon>Monopisthocotylea</taxon>
        <taxon>Dactylogyridea</taxon>
        <taxon>Ancyrocephalidae</taxon>
        <taxon>Cichlidogyrus</taxon>
    </lineage>
</organism>
<accession>A0ABD2PMR1</accession>
<sequence length="166" mass="19635">MPIWSKMIFIVQYATFLWVLVIQWFTRTDLGPQDEYQQWTEHVKSKPPGHNSESETYSEGRRKIWADNFYFVQRHNADPFKSFEMKLNGIADRTHLEYIDIYLKIRFGALYDNRKGSYKSKTTIETFPLPANIRSIPEDALPKSVNYAIRKPSDQVRLLPVRIFIA</sequence>
<dbReference type="Proteomes" id="UP001626550">
    <property type="component" value="Unassembled WGS sequence"/>
</dbReference>
<name>A0ABD2PMR1_9PLAT</name>
<reference evidence="3 4" key="1">
    <citation type="submission" date="2024-11" db="EMBL/GenBank/DDBJ databases">
        <title>Adaptive evolution of stress response genes in parasites aligns with host niche diversity.</title>
        <authorList>
            <person name="Hahn C."/>
            <person name="Resl P."/>
        </authorList>
    </citation>
    <scope>NUCLEOTIDE SEQUENCE [LARGE SCALE GENOMIC DNA]</scope>
    <source>
        <strain evidence="3">EGGRZ-B1_66</strain>
        <tissue evidence="3">Body</tissue>
    </source>
</reference>
<dbReference type="InterPro" id="IPR038765">
    <property type="entry name" value="Papain-like_cys_pep_sf"/>
</dbReference>
<keyword evidence="1" id="KW-0472">Membrane</keyword>
<gene>
    <name evidence="3" type="ORF">Ciccas_012652</name>
</gene>
<dbReference type="SUPFAM" id="SSF54001">
    <property type="entry name" value="Cysteine proteinases"/>
    <property type="match status" value="1"/>
</dbReference>
<evidence type="ECO:0000259" key="2">
    <source>
        <dbReference type="Pfam" id="PF08246"/>
    </source>
</evidence>
<feature type="transmembrane region" description="Helical" evidence="1">
    <location>
        <begin position="7"/>
        <end position="25"/>
    </location>
</feature>
<proteinExistence type="predicted"/>
<evidence type="ECO:0000313" key="3">
    <source>
        <dbReference type="EMBL" id="KAL3308813.1"/>
    </source>
</evidence>